<keyword evidence="2 4" id="KW-0689">Ribosomal protein</keyword>
<dbReference type="Pfam" id="PF00444">
    <property type="entry name" value="Ribosomal_L36"/>
    <property type="match status" value="1"/>
</dbReference>
<evidence type="ECO:0000313" key="4">
    <source>
        <dbReference type="EMBL" id="AIT41414.1"/>
    </source>
</evidence>
<dbReference type="AlphaFoldDB" id="A0A097GZS7"/>
<evidence type="ECO:0000256" key="2">
    <source>
        <dbReference type="ARBA" id="ARBA00022980"/>
    </source>
</evidence>
<dbReference type="EMBL" id="KJ939343">
    <property type="protein sequence ID" value="AIT41414.1"/>
    <property type="molecule type" value="Genomic_DNA"/>
</dbReference>
<reference evidence="4" key="1">
    <citation type="journal article" date="2014" name="Cell">
        <title>Sympatric speciation in a bacterial endosymbiont results in two genomes with the functionality of one.</title>
        <authorList>
            <person name="Van Leuven J.T."/>
            <person name="Meister R.C."/>
            <person name="Simon C."/>
            <person name="McCutcheon J.P."/>
        </authorList>
    </citation>
    <scope>NUCLEOTIDE SEQUENCE</scope>
    <source>
        <strain evidence="4">TETAUR1a</strain>
    </source>
</reference>
<dbReference type="GO" id="GO:0003735">
    <property type="term" value="F:structural constituent of ribosome"/>
    <property type="evidence" value="ECO:0007669"/>
    <property type="project" value="InterPro"/>
</dbReference>
<sequence length="44" mass="5258">MMRMKLRGSLKFLKSRHSANVVVKRGKKVFIVNKLKPKYKARQR</sequence>
<dbReference type="SUPFAM" id="SSF57840">
    <property type="entry name" value="Ribosomal protein L36"/>
    <property type="match status" value="1"/>
</dbReference>
<gene>
    <name evidence="4" type="primary">rpmJ</name>
    <name evidence="4" type="ORF">HCTETAUR1_007</name>
</gene>
<accession>A0A097GZS7</accession>
<proteinExistence type="inferred from homology"/>
<evidence type="ECO:0000256" key="3">
    <source>
        <dbReference type="ARBA" id="ARBA00023274"/>
    </source>
</evidence>
<dbReference type="InterPro" id="IPR035977">
    <property type="entry name" value="Ribosomal_bL36_sp"/>
</dbReference>
<name>A0A097GZS7_9HYPH</name>
<dbReference type="GO" id="GO:0005840">
    <property type="term" value="C:ribosome"/>
    <property type="evidence" value="ECO:0007669"/>
    <property type="project" value="UniProtKB-KW"/>
</dbReference>
<dbReference type="InterPro" id="IPR000473">
    <property type="entry name" value="Ribosomal_bL36"/>
</dbReference>
<keyword evidence="3" id="KW-0687">Ribonucleoprotein</keyword>
<protein>
    <submittedName>
        <fullName evidence="4">50S ribosomal protein L36</fullName>
    </submittedName>
</protein>
<dbReference type="GO" id="GO:0006412">
    <property type="term" value="P:translation"/>
    <property type="evidence" value="ECO:0007669"/>
    <property type="project" value="InterPro"/>
</dbReference>
<comment type="similarity">
    <text evidence="1">Belongs to the bacterial ribosomal protein bL36 family.</text>
</comment>
<evidence type="ECO:0000256" key="1">
    <source>
        <dbReference type="ARBA" id="ARBA00007645"/>
    </source>
</evidence>
<organism evidence="4">
    <name type="scientific">Candidatus Hodgkinia cicadicola</name>
    <dbReference type="NCBI Taxonomy" id="573658"/>
    <lineage>
        <taxon>Bacteria</taxon>
        <taxon>Pseudomonadati</taxon>
        <taxon>Pseudomonadota</taxon>
        <taxon>Alphaproteobacteria</taxon>
        <taxon>Hyphomicrobiales</taxon>
        <taxon>Candidatus Hodgkinia</taxon>
    </lineage>
</organism>
<dbReference type="GO" id="GO:1990904">
    <property type="term" value="C:ribonucleoprotein complex"/>
    <property type="evidence" value="ECO:0007669"/>
    <property type="project" value="UniProtKB-KW"/>
</dbReference>